<proteinExistence type="inferred from homology"/>
<keyword evidence="3 4" id="KW-0975">Bacterial flagellum</keyword>
<dbReference type="OrthoDB" id="9796789at2"/>
<accession>R4KB72</accession>
<dbReference type="PANTHER" id="PTHR42792:SF2">
    <property type="entry name" value="FLAGELLIN"/>
    <property type="match status" value="1"/>
</dbReference>
<keyword evidence="7" id="KW-0282">Flagellum</keyword>
<evidence type="ECO:0000256" key="3">
    <source>
        <dbReference type="ARBA" id="ARBA00023143"/>
    </source>
</evidence>
<dbReference type="PANTHER" id="PTHR42792">
    <property type="entry name" value="FLAGELLIN"/>
    <property type="match status" value="1"/>
</dbReference>
<evidence type="ECO:0000256" key="2">
    <source>
        <dbReference type="ARBA" id="ARBA00020110"/>
    </source>
</evidence>
<dbReference type="InterPro" id="IPR001029">
    <property type="entry name" value="Flagellin_N"/>
</dbReference>
<evidence type="ECO:0000313" key="7">
    <source>
        <dbReference type="EMBL" id="AGK97779.1"/>
    </source>
</evidence>
<evidence type="ECO:0000259" key="6">
    <source>
        <dbReference type="Pfam" id="PF00700"/>
    </source>
</evidence>
<dbReference type="eggNOG" id="COG1344">
    <property type="taxonomic scope" value="Bacteria"/>
</dbReference>
<dbReference type="Gene3D" id="6.10.10.10">
    <property type="entry name" value="Flagellar export chaperone, C-terminal domain"/>
    <property type="match status" value="1"/>
</dbReference>
<dbReference type="STRING" id="86416.Clopa_2942"/>
<dbReference type="KEGG" id="cpas:Clopa_2942"/>
<dbReference type="GO" id="GO:0005576">
    <property type="term" value="C:extracellular region"/>
    <property type="evidence" value="ECO:0007669"/>
    <property type="project" value="UniProtKB-SubCell"/>
</dbReference>
<keyword evidence="8" id="KW-1185">Reference proteome</keyword>
<dbReference type="PRINTS" id="PR00207">
    <property type="entry name" value="FLAGELLIN"/>
</dbReference>
<dbReference type="Pfam" id="PF00669">
    <property type="entry name" value="Flagellin_N"/>
    <property type="match status" value="1"/>
</dbReference>
<evidence type="ECO:0000259" key="5">
    <source>
        <dbReference type="Pfam" id="PF00669"/>
    </source>
</evidence>
<protein>
    <recommendedName>
        <fullName evidence="2 4">Flagellin</fullName>
    </recommendedName>
</protein>
<keyword evidence="4" id="KW-0964">Secreted</keyword>
<dbReference type="AlphaFoldDB" id="R4KB72"/>
<evidence type="ECO:0000256" key="4">
    <source>
        <dbReference type="RuleBase" id="RU362073"/>
    </source>
</evidence>
<dbReference type="PATRIC" id="fig|86416.3.peg.2927"/>
<gene>
    <name evidence="7" type="ORF">Clopa_2942</name>
</gene>
<dbReference type="RefSeq" id="WP_015616073.1">
    <property type="nucleotide sequence ID" value="NC_021182.1"/>
</dbReference>
<dbReference type="SUPFAM" id="SSF64518">
    <property type="entry name" value="Phase 1 flagellin"/>
    <property type="match status" value="1"/>
</dbReference>
<dbReference type="EMBL" id="CP003261">
    <property type="protein sequence ID" value="AGK97779.1"/>
    <property type="molecule type" value="Genomic_DNA"/>
</dbReference>
<dbReference type="InterPro" id="IPR042187">
    <property type="entry name" value="Flagellin_C_sub2"/>
</dbReference>
<feature type="domain" description="Flagellin C-terminal" evidence="6">
    <location>
        <begin position="202"/>
        <end position="286"/>
    </location>
</feature>
<dbReference type="GO" id="GO:0009288">
    <property type="term" value="C:bacterial-type flagellum"/>
    <property type="evidence" value="ECO:0007669"/>
    <property type="project" value="UniProtKB-SubCell"/>
</dbReference>
<sequence length="290" mass="31306">MRLSHNLASLNIYYAYTKNLSNQSGALNRLTSGKKINSAKDDPNNFAKSEKINMQIRGLQAGTRNSQDGISMLQTAEGGLNNISDDIQRMRQLVVSSGGPSLTDEDKKNIQLEIDQIKQNINSTANNTEFNGVKLLNASPSSVGITYDNKNPSSTITAAVGAESGDNVVIPKFNVTTAIQDSTGYTLDSLDVTKNSVDANLSLVDAAMDNVVHARSVYGGIENRFSDSFNNTNEIADKIQDADSSVSDADIANEIMEYSKSGILVDAGIAMMVQTNKFPQDILNILSRVR</sequence>
<comment type="similarity">
    <text evidence="1 4">Belongs to the bacterial flagellin family.</text>
</comment>
<dbReference type="Gene3D" id="1.20.1330.10">
    <property type="entry name" value="f41 fragment of flagellin, N-terminal domain"/>
    <property type="match status" value="1"/>
</dbReference>
<keyword evidence="7" id="KW-0966">Cell projection</keyword>
<comment type="subcellular location">
    <subcellularLocation>
        <location evidence="4">Secreted</location>
    </subcellularLocation>
    <subcellularLocation>
        <location evidence="4">Bacterial flagellum</location>
    </subcellularLocation>
</comment>
<dbReference type="InterPro" id="IPR001492">
    <property type="entry name" value="Flagellin"/>
</dbReference>
<evidence type="ECO:0000313" key="8">
    <source>
        <dbReference type="Proteomes" id="UP000013523"/>
    </source>
</evidence>
<reference evidence="7 8" key="1">
    <citation type="submission" date="2012-01" db="EMBL/GenBank/DDBJ databases">
        <title>Complete sequence of chromosome of Clostridium pasteurianum BC1.</title>
        <authorList>
            <consortium name="US DOE Joint Genome Institute"/>
            <person name="Lucas S."/>
            <person name="Han J."/>
            <person name="Lapidus A."/>
            <person name="Cheng J.-F."/>
            <person name="Goodwin L."/>
            <person name="Pitluck S."/>
            <person name="Peters L."/>
            <person name="Mikhailova N."/>
            <person name="Teshima H."/>
            <person name="Detter J.C."/>
            <person name="Han C."/>
            <person name="Tapia R."/>
            <person name="Land M."/>
            <person name="Hauser L."/>
            <person name="Kyrpides N."/>
            <person name="Ivanova N."/>
            <person name="Pagani I."/>
            <person name="Dunn J."/>
            <person name="Taghavi S."/>
            <person name="Francis A."/>
            <person name="van der Lelie D."/>
            <person name="Woyke T."/>
        </authorList>
    </citation>
    <scope>NUCLEOTIDE SEQUENCE [LARGE SCALE GENOMIC DNA]</scope>
    <source>
        <strain evidence="7 8">BC1</strain>
    </source>
</reference>
<feature type="domain" description="Flagellin N-terminal" evidence="5">
    <location>
        <begin position="4"/>
        <end position="138"/>
    </location>
</feature>
<dbReference type="Proteomes" id="UP000013523">
    <property type="component" value="Chromosome"/>
</dbReference>
<evidence type="ECO:0000256" key="1">
    <source>
        <dbReference type="ARBA" id="ARBA00005709"/>
    </source>
</evidence>
<keyword evidence="7" id="KW-0969">Cilium</keyword>
<organism evidence="7 8">
    <name type="scientific">Clostridium pasteurianum BC1</name>
    <dbReference type="NCBI Taxonomy" id="86416"/>
    <lineage>
        <taxon>Bacteria</taxon>
        <taxon>Bacillati</taxon>
        <taxon>Bacillota</taxon>
        <taxon>Clostridia</taxon>
        <taxon>Eubacteriales</taxon>
        <taxon>Clostridiaceae</taxon>
        <taxon>Clostridium</taxon>
    </lineage>
</organism>
<dbReference type="HOGENOM" id="CLU_011142_2_0_9"/>
<dbReference type="Pfam" id="PF00700">
    <property type="entry name" value="Flagellin_C"/>
    <property type="match status" value="1"/>
</dbReference>
<dbReference type="InterPro" id="IPR046358">
    <property type="entry name" value="Flagellin_C"/>
</dbReference>
<comment type="function">
    <text evidence="4">Flagellin is the subunit protein which polymerizes to form the filaments of bacterial flagella.</text>
</comment>
<dbReference type="GO" id="GO:0005198">
    <property type="term" value="F:structural molecule activity"/>
    <property type="evidence" value="ECO:0007669"/>
    <property type="project" value="UniProtKB-UniRule"/>
</dbReference>
<name>R4KB72_CLOPA</name>